<keyword evidence="1" id="KW-0812">Transmembrane</keyword>
<evidence type="ECO:0000313" key="3">
    <source>
        <dbReference type="Proteomes" id="UP000198668"/>
    </source>
</evidence>
<name>A0A1I3CEF4_9LACT</name>
<dbReference type="RefSeq" id="WP_092092421.1">
    <property type="nucleotide sequence ID" value="NZ_FOQE01000017.1"/>
</dbReference>
<evidence type="ECO:0000313" key="2">
    <source>
        <dbReference type="EMBL" id="SFH72902.1"/>
    </source>
</evidence>
<sequence>MLVIFINNGGIFIQLFQLFKASFVAPEKLAAARKVSKKNQVLYFLFLALIMTIPFYIQTNEIIQNISSDGKEIAKTIPDFTISDNQIVPSEQAKSYIYRTDSFVFTFEPSGRMTQEDVESKVRGNGLFISLLEDGLYFSISGYPVQLSYSQLNGMDQRFFKDLFQTMGEMNFGASVLIGILLFAIMFVTALFNNFLYTVFANLFSVFYRKSLKFFENWKIVLFASTAPTILFAILNTFGLYLAFQLEIKLVLTLFVYFFVLKNTDQRKIT</sequence>
<gene>
    <name evidence="2" type="ORF">SAMN04489868_11721</name>
</gene>
<feature type="transmembrane region" description="Helical" evidence="1">
    <location>
        <begin position="241"/>
        <end position="261"/>
    </location>
</feature>
<evidence type="ECO:0008006" key="4">
    <source>
        <dbReference type="Google" id="ProtNLM"/>
    </source>
</evidence>
<dbReference type="InterPro" id="IPR009574">
    <property type="entry name" value="DUF1189"/>
</dbReference>
<keyword evidence="1" id="KW-0472">Membrane</keyword>
<protein>
    <recommendedName>
        <fullName evidence="4">Maltodextrin utilization protein YvdJ</fullName>
    </recommendedName>
</protein>
<feature type="transmembrane region" description="Helical" evidence="1">
    <location>
        <begin position="172"/>
        <end position="197"/>
    </location>
</feature>
<dbReference type="EMBL" id="FOQE01000017">
    <property type="protein sequence ID" value="SFH72902.1"/>
    <property type="molecule type" value="Genomic_DNA"/>
</dbReference>
<dbReference type="OrthoDB" id="2134424at2"/>
<dbReference type="Pfam" id="PF06691">
    <property type="entry name" value="DUF1189"/>
    <property type="match status" value="1"/>
</dbReference>
<keyword evidence="3" id="KW-1185">Reference proteome</keyword>
<evidence type="ECO:0000256" key="1">
    <source>
        <dbReference type="SAM" id="Phobius"/>
    </source>
</evidence>
<reference evidence="2 3" key="1">
    <citation type="submission" date="2016-10" db="EMBL/GenBank/DDBJ databases">
        <authorList>
            <person name="de Groot N.N."/>
        </authorList>
    </citation>
    <scope>NUCLEOTIDE SEQUENCE [LARGE SCALE GENOMIC DNA]</scope>
    <source>
        <strain evidence="2 3">DSM 27630</strain>
    </source>
</reference>
<feature type="transmembrane region" description="Helical" evidence="1">
    <location>
        <begin position="218"/>
        <end position="235"/>
    </location>
</feature>
<accession>A0A1I3CEF4</accession>
<organism evidence="2 3">
    <name type="scientific">Pisciglobus halotolerans</name>
    <dbReference type="NCBI Taxonomy" id="745365"/>
    <lineage>
        <taxon>Bacteria</taxon>
        <taxon>Bacillati</taxon>
        <taxon>Bacillota</taxon>
        <taxon>Bacilli</taxon>
        <taxon>Lactobacillales</taxon>
        <taxon>Carnobacteriaceae</taxon>
    </lineage>
</organism>
<feature type="transmembrane region" description="Helical" evidence="1">
    <location>
        <begin position="41"/>
        <end position="57"/>
    </location>
</feature>
<dbReference type="AlphaFoldDB" id="A0A1I3CEF4"/>
<proteinExistence type="predicted"/>
<dbReference type="Proteomes" id="UP000198668">
    <property type="component" value="Unassembled WGS sequence"/>
</dbReference>
<keyword evidence="1" id="KW-1133">Transmembrane helix</keyword>